<dbReference type="Proteomes" id="UP000062043">
    <property type="component" value="Chromosome"/>
</dbReference>
<evidence type="ECO:0000313" key="1">
    <source>
        <dbReference type="EMBL" id="AJC70965.1"/>
    </source>
</evidence>
<protein>
    <submittedName>
        <fullName evidence="1">Uncharacterized protein</fullName>
    </submittedName>
</protein>
<dbReference type="AlphaFoldDB" id="A0A0X1KI81"/>
<sequence length="162" mass="18307">MGELDLEVPIERLNDIMTPITRADLYLKWVFYNDIRGTASLRIVVPEDLIEEVLFMMAKAYGGPLEVSVIRDEGRMLVGQAFLNSVHVNAKSYPVVVLMDYSSEHGPYVPVRVAVITKGDIPEGDIEMILSLYFKDFKLMNSHMRGTVERNSLTKIIMIPSS</sequence>
<proteinExistence type="predicted"/>
<dbReference type="KEGG" id="tgy:X802_01280"/>
<evidence type="ECO:0000313" key="2">
    <source>
        <dbReference type="Proteomes" id="UP000062043"/>
    </source>
</evidence>
<gene>
    <name evidence="1" type="ORF">X802_01280</name>
</gene>
<accession>A0A0X1KI81</accession>
<organism evidence="1 2">
    <name type="scientific">Thermococcus guaymasensis DSM 11113</name>
    <dbReference type="NCBI Taxonomy" id="1432656"/>
    <lineage>
        <taxon>Archaea</taxon>
        <taxon>Methanobacteriati</taxon>
        <taxon>Methanobacteriota</taxon>
        <taxon>Thermococci</taxon>
        <taxon>Thermococcales</taxon>
        <taxon>Thermococcaceae</taxon>
        <taxon>Thermococcus</taxon>
    </lineage>
</organism>
<keyword evidence="2" id="KW-1185">Reference proteome</keyword>
<dbReference type="GeneID" id="27134294"/>
<dbReference type="RefSeq" id="WP_062370300.1">
    <property type="nucleotide sequence ID" value="NZ_CP007140.1"/>
</dbReference>
<dbReference type="OrthoDB" id="97399at2157"/>
<reference evidence="1 2" key="1">
    <citation type="submission" date="2014-01" db="EMBL/GenBank/DDBJ databases">
        <title>Genome sequencing of Thermococcus guaymasensis.</title>
        <authorList>
            <person name="Zhang X."/>
            <person name="Alvare G."/>
            <person name="Fristensky B."/>
            <person name="Chen L."/>
            <person name="Suen T."/>
            <person name="Chen Q."/>
            <person name="Ma K."/>
        </authorList>
    </citation>
    <scope>NUCLEOTIDE SEQUENCE [LARGE SCALE GENOMIC DNA]</scope>
    <source>
        <strain evidence="1 2">DSM 11113</strain>
    </source>
</reference>
<dbReference type="PATRIC" id="fig|1432656.3.peg.252"/>
<dbReference type="STRING" id="1432656.X802_01280"/>
<name>A0A0X1KI81_9EURY</name>
<dbReference type="EMBL" id="CP007140">
    <property type="protein sequence ID" value="AJC70965.1"/>
    <property type="molecule type" value="Genomic_DNA"/>
</dbReference>